<dbReference type="EMBL" id="JAPTGG010000002">
    <property type="protein sequence ID" value="MCZ0864307.1"/>
    <property type="molecule type" value="Genomic_DNA"/>
</dbReference>
<organism evidence="1 2">
    <name type="scientific">Dasania phycosphaerae</name>
    <dbReference type="NCBI Taxonomy" id="2950436"/>
    <lineage>
        <taxon>Bacteria</taxon>
        <taxon>Pseudomonadati</taxon>
        <taxon>Pseudomonadota</taxon>
        <taxon>Gammaproteobacteria</taxon>
        <taxon>Cellvibrionales</taxon>
        <taxon>Spongiibacteraceae</taxon>
        <taxon>Dasania</taxon>
    </lineage>
</organism>
<gene>
    <name evidence="1" type="ORF">O0V09_03785</name>
</gene>
<reference evidence="1 2" key="1">
    <citation type="submission" date="2022-12" db="EMBL/GenBank/DDBJ databases">
        <title>Dasania phycosphaerae sp. nov., isolated from particulate material of the south coast of Korea.</title>
        <authorList>
            <person name="Jiang Y."/>
        </authorList>
    </citation>
    <scope>NUCLEOTIDE SEQUENCE [LARGE SCALE GENOMIC DNA]</scope>
    <source>
        <strain evidence="1 2">GY-19</strain>
    </source>
</reference>
<dbReference type="Proteomes" id="UP001069090">
    <property type="component" value="Unassembled WGS sequence"/>
</dbReference>
<evidence type="ECO:0000313" key="1">
    <source>
        <dbReference type="EMBL" id="MCZ0864307.1"/>
    </source>
</evidence>
<evidence type="ECO:0000313" key="2">
    <source>
        <dbReference type="Proteomes" id="UP001069090"/>
    </source>
</evidence>
<dbReference type="PROSITE" id="PS51257">
    <property type="entry name" value="PROKAR_LIPOPROTEIN"/>
    <property type="match status" value="1"/>
</dbReference>
<dbReference type="RefSeq" id="WP_258330460.1">
    <property type="nucleotide sequence ID" value="NZ_JAPTGG010000002.1"/>
</dbReference>
<protein>
    <recommendedName>
        <fullName evidence="3">Lipoprotein</fullName>
    </recommendedName>
</protein>
<keyword evidence="2" id="KW-1185">Reference proteome</keyword>
<sequence length="99" mass="11781">MSLKIIIALIAIMLSACTSDNEHFCARYEYVYKQLDDPELPSYGEMKQALQLEINQRPKDSDQQRFMLFVLEEYHLEIKPGHKSPQAFCMDTKRWQYYP</sequence>
<name>A0A9J6RIL5_9GAMM</name>
<dbReference type="AlphaFoldDB" id="A0A9J6RIL5"/>
<proteinExistence type="predicted"/>
<comment type="caution">
    <text evidence="1">The sequence shown here is derived from an EMBL/GenBank/DDBJ whole genome shotgun (WGS) entry which is preliminary data.</text>
</comment>
<evidence type="ECO:0008006" key="3">
    <source>
        <dbReference type="Google" id="ProtNLM"/>
    </source>
</evidence>
<accession>A0A9J6RIL5</accession>